<dbReference type="EC" id="3.1.26.4" evidence="3"/>
<dbReference type="SUPFAM" id="SSF55658">
    <property type="entry name" value="L9 N-domain-like"/>
    <property type="match status" value="1"/>
</dbReference>
<comment type="similarity">
    <text evidence="2">Belongs to the RNase H family.</text>
</comment>
<dbReference type="Gene3D" id="3.40.970.10">
    <property type="entry name" value="Ribonuclease H1, N-terminal domain"/>
    <property type="match status" value="1"/>
</dbReference>
<dbReference type="InterPro" id="IPR011320">
    <property type="entry name" value="RNase_H1_N"/>
</dbReference>
<dbReference type="PANTHER" id="PTHR10642:SF26">
    <property type="entry name" value="RIBONUCLEASE H1"/>
    <property type="match status" value="1"/>
</dbReference>
<evidence type="ECO:0000256" key="2">
    <source>
        <dbReference type="ARBA" id="ARBA00005300"/>
    </source>
</evidence>
<dbReference type="InterPro" id="IPR036397">
    <property type="entry name" value="RNaseH_sf"/>
</dbReference>
<dbReference type="InterPro" id="IPR037056">
    <property type="entry name" value="RNase_H1_N_sf"/>
</dbReference>
<evidence type="ECO:0000256" key="3">
    <source>
        <dbReference type="ARBA" id="ARBA00012180"/>
    </source>
</evidence>
<proteinExistence type="inferred from homology"/>
<organism evidence="9 10">
    <name type="scientific">Peptoniphilus equinus</name>
    <dbReference type="NCBI Taxonomy" id="3016343"/>
    <lineage>
        <taxon>Bacteria</taxon>
        <taxon>Bacillati</taxon>
        <taxon>Bacillota</taxon>
        <taxon>Tissierellia</taxon>
        <taxon>Tissierellales</taxon>
        <taxon>Peptoniphilaceae</taxon>
        <taxon>Peptoniphilus</taxon>
    </lineage>
</organism>
<evidence type="ECO:0000256" key="1">
    <source>
        <dbReference type="ARBA" id="ARBA00000077"/>
    </source>
</evidence>
<dbReference type="Pfam" id="PF00075">
    <property type="entry name" value="RNase_H"/>
    <property type="match status" value="1"/>
</dbReference>
<gene>
    <name evidence="9" type="ORF">O6R05_00545</name>
</gene>
<dbReference type="RefSeq" id="WP_271191615.1">
    <property type="nucleotide sequence ID" value="NZ_CP115667.1"/>
</dbReference>
<protein>
    <recommendedName>
        <fullName evidence="3">ribonuclease H</fullName>
        <ecNumber evidence="3">3.1.26.4</ecNumber>
    </recommendedName>
</protein>
<keyword evidence="4" id="KW-0540">Nuclease</keyword>
<dbReference type="InterPro" id="IPR002156">
    <property type="entry name" value="RNaseH_domain"/>
</dbReference>
<keyword evidence="5" id="KW-0479">Metal-binding</keyword>
<dbReference type="Proteomes" id="UP001210339">
    <property type="component" value="Chromosome"/>
</dbReference>
<evidence type="ECO:0000256" key="7">
    <source>
        <dbReference type="ARBA" id="ARBA00022801"/>
    </source>
</evidence>
<dbReference type="PROSITE" id="PS50879">
    <property type="entry name" value="RNASE_H_1"/>
    <property type="match status" value="1"/>
</dbReference>
<feature type="domain" description="RNase H type-1" evidence="8">
    <location>
        <begin position="62"/>
        <end position="198"/>
    </location>
</feature>
<reference evidence="9 10" key="1">
    <citation type="submission" date="2023-01" db="EMBL/GenBank/DDBJ databases">
        <authorList>
            <person name="Lee S.H."/>
            <person name="Jung H.S."/>
            <person name="Yun J.U."/>
        </authorList>
    </citation>
    <scope>NUCLEOTIDE SEQUENCE [LARGE SCALE GENOMIC DNA]</scope>
    <source>
        <strain evidence="9 10">CBA3646</strain>
    </source>
</reference>
<evidence type="ECO:0000256" key="5">
    <source>
        <dbReference type="ARBA" id="ARBA00022723"/>
    </source>
</evidence>
<dbReference type="InterPro" id="IPR050092">
    <property type="entry name" value="RNase_H"/>
</dbReference>
<evidence type="ECO:0000256" key="4">
    <source>
        <dbReference type="ARBA" id="ARBA00022722"/>
    </source>
</evidence>
<keyword evidence="7" id="KW-0378">Hydrolase</keyword>
<dbReference type="InterPro" id="IPR009027">
    <property type="entry name" value="Ribosomal_bL9/RNase_H1_N"/>
</dbReference>
<comment type="catalytic activity">
    <reaction evidence="1">
        <text>Endonucleolytic cleavage to 5'-phosphomonoester.</text>
        <dbReference type="EC" id="3.1.26.4"/>
    </reaction>
</comment>
<evidence type="ECO:0000256" key="6">
    <source>
        <dbReference type="ARBA" id="ARBA00022759"/>
    </source>
</evidence>
<dbReference type="SUPFAM" id="SSF53098">
    <property type="entry name" value="Ribonuclease H-like"/>
    <property type="match status" value="1"/>
</dbReference>
<accession>A0ABY7QVH9</accession>
<keyword evidence="6" id="KW-0255">Endonuclease</keyword>
<evidence type="ECO:0000259" key="8">
    <source>
        <dbReference type="PROSITE" id="PS50879"/>
    </source>
</evidence>
<dbReference type="EMBL" id="CP115667">
    <property type="protein sequence ID" value="WBW50084.1"/>
    <property type="molecule type" value="Genomic_DNA"/>
</dbReference>
<dbReference type="InterPro" id="IPR012337">
    <property type="entry name" value="RNaseH-like_sf"/>
</dbReference>
<name>A0ABY7QVH9_9FIRM</name>
<keyword evidence="10" id="KW-1185">Reference proteome</keyword>
<dbReference type="Pfam" id="PF01693">
    <property type="entry name" value="Cauli_VI"/>
    <property type="match status" value="1"/>
</dbReference>
<sequence length="198" mass="22023">MNYYAVRVGRTTGVLPTWEACKAAVHGYKGAEYKKFTSEAEAQAYVQGIDAKKVKDQVSETGEGELIAYVDGSYRLSDSTFSYGYVLTDGTIIIEEGSKRFSDADASLRNVAGEIRGAMRAMERAIELGYRKLYLHYDYKGIEAWATGDWRANKTATKAYRDSYQALKGRLVVEFIKVEAHTGVALNERADVLAKEAQ</sequence>
<evidence type="ECO:0000313" key="10">
    <source>
        <dbReference type="Proteomes" id="UP001210339"/>
    </source>
</evidence>
<dbReference type="PANTHER" id="PTHR10642">
    <property type="entry name" value="RIBONUCLEASE H1"/>
    <property type="match status" value="1"/>
</dbReference>
<dbReference type="CDD" id="cd09277">
    <property type="entry name" value="RNase_HI_bacteria_like"/>
    <property type="match status" value="1"/>
</dbReference>
<evidence type="ECO:0000313" key="9">
    <source>
        <dbReference type="EMBL" id="WBW50084.1"/>
    </source>
</evidence>
<dbReference type="Gene3D" id="3.30.420.10">
    <property type="entry name" value="Ribonuclease H-like superfamily/Ribonuclease H"/>
    <property type="match status" value="1"/>
</dbReference>